<keyword evidence="9" id="KW-1185">Reference proteome</keyword>
<dbReference type="GO" id="GO:0042162">
    <property type="term" value="F:telomeric DNA binding"/>
    <property type="evidence" value="ECO:0007669"/>
    <property type="project" value="TreeGrafter"/>
</dbReference>
<dbReference type="InterPro" id="IPR009057">
    <property type="entry name" value="Homeodomain-like_sf"/>
</dbReference>
<sequence>MDADNSDSEQLIFTRDGEPVKFVLHTSIRAPGAIKALVETIWEHGGDVLESDEGADIILINPSRPNINQGLFQSAYDRHPDPQKNKIWVKEMSFVRDCIDRGFLFLDFPPKKAKPGLPPGSGRTPFTSEDKENLCKYLATILPDRGGRLGHNIYKEMMKLSNYMPPTYSWVTRHTAQSWREHYKKNQAELDTRIDDIVAEMGPNPKAAYYRDRLWAKDSEKDIGPDDGEEMDIMADEAETLLIEQTSQDQTSNTPAKRKGKRRAVKTEDEAQVEEKQPEATSPRRPKPKPRPRKRPRSHSDRPVPSKESGPSQTLVDIVPVEHSKSPIPAGVSPMPEELSQDDQIMEGIRETGSPAILEEVQANTVFRRPRRGPMPESEPPSTSAENPLPPSRDTRHRARSRSGSVDPTTTAAPAPGPNTRARARSRSAALDPEPAPVPSSSRRKGKAPANRGVLASQPLSSLRETSQEAEAEAAADTELRRHSSLFSDSESQERRQRKGTQGNELNDEDHSESESEDDRQLREMIAKAREQTRDPATPKRGRGRPPKNRQPSVAVSETSVSDMIPIAGTRASTERKKMVRKARYDASYTPIPGTKAARQIDRVRG</sequence>
<evidence type="ECO:0000256" key="4">
    <source>
        <dbReference type="ARBA" id="ARBA00023242"/>
    </source>
</evidence>
<evidence type="ECO:0000256" key="1">
    <source>
        <dbReference type="ARBA" id="ARBA00010467"/>
    </source>
</evidence>
<feature type="compositionally biased region" description="Acidic residues" evidence="6">
    <location>
        <begin position="506"/>
        <end position="518"/>
    </location>
</feature>
<evidence type="ECO:0000256" key="6">
    <source>
        <dbReference type="SAM" id="MobiDB-lite"/>
    </source>
</evidence>
<accession>A0A0D0CRE4</accession>
<keyword evidence="3 5" id="KW-0779">Telomere</keyword>
<dbReference type="OrthoDB" id="435460at2759"/>
<feature type="compositionally biased region" description="Basic residues" evidence="6">
    <location>
        <begin position="284"/>
        <end position="297"/>
    </location>
</feature>
<evidence type="ECO:0000313" key="8">
    <source>
        <dbReference type="EMBL" id="KIK58153.1"/>
    </source>
</evidence>
<dbReference type="AlphaFoldDB" id="A0A0D0CRE4"/>
<protein>
    <recommendedName>
        <fullName evidence="5">DNA-binding protein RAP1</fullName>
    </recommendedName>
</protein>
<gene>
    <name evidence="8" type="ORF">GYMLUDRAFT_98121</name>
</gene>
<dbReference type="EMBL" id="KN834786">
    <property type="protein sequence ID" value="KIK58153.1"/>
    <property type="molecule type" value="Genomic_DNA"/>
</dbReference>
<evidence type="ECO:0000259" key="7">
    <source>
        <dbReference type="Pfam" id="PF08914"/>
    </source>
</evidence>
<dbReference type="Proteomes" id="UP000053593">
    <property type="component" value="Unassembled WGS sequence"/>
</dbReference>
<comment type="subunit">
    <text evidence="5">Homodimer.</text>
</comment>
<dbReference type="InterPro" id="IPR039595">
    <property type="entry name" value="TE2IP/Rap1"/>
</dbReference>
<dbReference type="SUPFAM" id="SSF46689">
    <property type="entry name" value="Homeodomain-like"/>
    <property type="match status" value="1"/>
</dbReference>
<dbReference type="Pfam" id="PF08914">
    <property type="entry name" value="Myb_Rap1"/>
    <property type="match status" value="1"/>
</dbReference>
<dbReference type="CDD" id="cd11655">
    <property type="entry name" value="rap1_myb-like"/>
    <property type="match status" value="1"/>
</dbReference>
<feature type="compositionally biased region" description="Basic and acidic residues" evidence="6">
    <location>
        <begin position="265"/>
        <end position="278"/>
    </location>
</feature>
<evidence type="ECO:0000256" key="5">
    <source>
        <dbReference type="RuleBase" id="RU367107"/>
    </source>
</evidence>
<organism evidence="8 9">
    <name type="scientific">Collybiopsis luxurians FD-317 M1</name>
    <dbReference type="NCBI Taxonomy" id="944289"/>
    <lineage>
        <taxon>Eukaryota</taxon>
        <taxon>Fungi</taxon>
        <taxon>Dikarya</taxon>
        <taxon>Basidiomycota</taxon>
        <taxon>Agaricomycotina</taxon>
        <taxon>Agaricomycetes</taxon>
        <taxon>Agaricomycetidae</taxon>
        <taxon>Agaricales</taxon>
        <taxon>Marasmiineae</taxon>
        <taxon>Omphalotaceae</taxon>
        <taxon>Collybiopsis</taxon>
        <taxon>Collybiopsis luxurians</taxon>
    </lineage>
</organism>
<feature type="compositionally biased region" description="Basic and acidic residues" evidence="6">
    <location>
        <begin position="519"/>
        <end position="538"/>
    </location>
</feature>
<dbReference type="GO" id="GO:0010833">
    <property type="term" value="P:telomere maintenance via telomere lengthening"/>
    <property type="evidence" value="ECO:0007669"/>
    <property type="project" value="UniProtKB-UniRule"/>
</dbReference>
<dbReference type="GO" id="GO:0070187">
    <property type="term" value="C:shelterin complex"/>
    <property type="evidence" value="ECO:0007669"/>
    <property type="project" value="TreeGrafter"/>
</dbReference>
<dbReference type="Gene3D" id="1.10.10.60">
    <property type="entry name" value="Homeodomain-like"/>
    <property type="match status" value="1"/>
</dbReference>
<keyword evidence="2 5" id="KW-0158">Chromosome</keyword>
<feature type="compositionally biased region" description="Low complexity" evidence="6">
    <location>
        <begin position="408"/>
        <end position="421"/>
    </location>
</feature>
<feature type="compositionally biased region" description="Polar residues" evidence="6">
    <location>
        <begin position="550"/>
        <end position="562"/>
    </location>
</feature>
<dbReference type="HOGENOM" id="CLU_450586_0_0_1"/>
<feature type="region of interest" description="Disordered" evidence="6">
    <location>
        <begin position="243"/>
        <end position="583"/>
    </location>
</feature>
<comment type="function">
    <text evidence="5">Involved in the regulation of telomere length, clustering and has a specific role in telomere position effect (TPE).</text>
</comment>
<evidence type="ECO:0000313" key="9">
    <source>
        <dbReference type="Proteomes" id="UP000053593"/>
    </source>
</evidence>
<comment type="similarity">
    <text evidence="1 5">Belongs to the RAP1 family.</text>
</comment>
<feature type="domain" description="TERF2-interacting telomeric protein 1 Myb" evidence="7">
    <location>
        <begin position="126"/>
        <end position="186"/>
    </location>
</feature>
<feature type="compositionally biased region" description="Polar residues" evidence="6">
    <location>
        <begin position="243"/>
        <end position="255"/>
    </location>
</feature>
<reference evidence="8 9" key="1">
    <citation type="submission" date="2014-04" db="EMBL/GenBank/DDBJ databases">
        <title>Evolutionary Origins and Diversification of the Mycorrhizal Mutualists.</title>
        <authorList>
            <consortium name="DOE Joint Genome Institute"/>
            <consortium name="Mycorrhizal Genomics Consortium"/>
            <person name="Kohler A."/>
            <person name="Kuo A."/>
            <person name="Nagy L.G."/>
            <person name="Floudas D."/>
            <person name="Copeland A."/>
            <person name="Barry K.W."/>
            <person name="Cichocki N."/>
            <person name="Veneault-Fourrey C."/>
            <person name="LaButti K."/>
            <person name="Lindquist E.A."/>
            <person name="Lipzen A."/>
            <person name="Lundell T."/>
            <person name="Morin E."/>
            <person name="Murat C."/>
            <person name="Riley R."/>
            <person name="Ohm R."/>
            <person name="Sun H."/>
            <person name="Tunlid A."/>
            <person name="Henrissat B."/>
            <person name="Grigoriev I.V."/>
            <person name="Hibbett D.S."/>
            <person name="Martin F."/>
        </authorList>
    </citation>
    <scope>NUCLEOTIDE SEQUENCE [LARGE SCALE GENOMIC DNA]</scope>
    <source>
        <strain evidence="8 9">FD-317 M1</strain>
    </source>
</reference>
<evidence type="ECO:0000256" key="2">
    <source>
        <dbReference type="ARBA" id="ARBA00022454"/>
    </source>
</evidence>
<evidence type="ECO:0000256" key="3">
    <source>
        <dbReference type="ARBA" id="ARBA00022895"/>
    </source>
</evidence>
<dbReference type="PANTHER" id="PTHR16466">
    <property type="entry name" value="TELOMERE REPEAT-BINDING FACTOR 2-INTERACTING PROTEIN 1"/>
    <property type="match status" value="1"/>
</dbReference>
<proteinExistence type="inferred from homology"/>
<dbReference type="GO" id="GO:0031848">
    <property type="term" value="P:protection from non-homologous end joining at telomere"/>
    <property type="evidence" value="ECO:0007669"/>
    <property type="project" value="TreeGrafter"/>
</dbReference>
<dbReference type="PANTHER" id="PTHR16466:SF6">
    <property type="entry name" value="TELOMERIC REPEAT-BINDING FACTOR 2-INTERACTING PROTEIN 1"/>
    <property type="match status" value="1"/>
</dbReference>
<name>A0A0D0CRE4_9AGAR</name>
<dbReference type="InterPro" id="IPR015010">
    <property type="entry name" value="TERF2IP_Myb"/>
</dbReference>
<keyword evidence="4 5" id="KW-0539">Nucleus</keyword>
<comment type="subcellular location">
    <subcellularLocation>
        <location evidence="5">Nucleus</location>
    </subcellularLocation>
    <subcellularLocation>
        <location evidence="5">Chromosome</location>
        <location evidence="5">Telomere</location>
    </subcellularLocation>
</comment>